<dbReference type="AlphaFoldDB" id="A0A6J5FUG4"/>
<protein>
    <submittedName>
        <fullName evidence="1">Uncharacterized protein</fullName>
    </submittedName>
</protein>
<sequence>MMFADVRTSMNEMYRDTRGAEWVEVKLAG</sequence>
<accession>A0A6J5FUG4</accession>
<organism evidence="1 2">
    <name type="scientific">Paraburkholderia fynbosensis</name>
    <dbReference type="NCBI Taxonomy" id="1200993"/>
    <lineage>
        <taxon>Bacteria</taxon>
        <taxon>Pseudomonadati</taxon>
        <taxon>Pseudomonadota</taxon>
        <taxon>Betaproteobacteria</taxon>
        <taxon>Burkholderiales</taxon>
        <taxon>Burkholderiaceae</taxon>
        <taxon>Paraburkholderia</taxon>
    </lineage>
</organism>
<gene>
    <name evidence="1" type="ORF">LMG27177_01735</name>
</gene>
<dbReference type="Proteomes" id="UP000494252">
    <property type="component" value="Unassembled WGS sequence"/>
</dbReference>
<name>A0A6J5FUG4_9BURK</name>
<proteinExistence type="predicted"/>
<evidence type="ECO:0000313" key="2">
    <source>
        <dbReference type="Proteomes" id="UP000494252"/>
    </source>
</evidence>
<evidence type="ECO:0000313" key="1">
    <source>
        <dbReference type="EMBL" id="CAB3785013.1"/>
    </source>
</evidence>
<keyword evidence="2" id="KW-1185">Reference proteome</keyword>
<dbReference type="EMBL" id="CADIKI010000004">
    <property type="protein sequence ID" value="CAB3785013.1"/>
    <property type="molecule type" value="Genomic_DNA"/>
</dbReference>
<reference evidence="1 2" key="1">
    <citation type="submission" date="2020-04" db="EMBL/GenBank/DDBJ databases">
        <authorList>
            <person name="De Canck E."/>
        </authorList>
    </citation>
    <scope>NUCLEOTIDE SEQUENCE [LARGE SCALE GENOMIC DNA]</scope>
    <source>
        <strain evidence="1 2">LMG 27177</strain>
    </source>
</reference>